<sequence length="67" mass="7862">MPDDHDDYPARRLEYLTGLIVKRGGGSYRHLHRMLGTSNILTADAEDQYEVMEYAHRWAARLRKTRS</sequence>
<organism evidence="1 2">
    <name type="scientific">Allocatelliglobosispora scoriae</name>
    <dbReference type="NCBI Taxonomy" id="643052"/>
    <lineage>
        <taxon>Bacteria</taxon>
        <taxon>Bacillati</taxon>
        <taxon>Actinomycetota</taxon>
        <taxon>Actinomycetes</taxon>
        <taxon>Micromonosporales</taxon>
        <taxon>Micromonosporaceae</taxon>
        <taxon>Allocatelliglobosispora</taxon>
    </lineage>
</organism>
<proteinExistence type="predicted"/>
<evidence type="ECO:0000313" key="1">
    <source>
        <dbReference type="EMBL" id="MBB5868626.1"/>
    </source>
</evidence>
<dbReference type="AlphaFoldDB" id="A0A841BMX4"/>
<dbReference type="EMBL" id="JACHMN010000002">
    <property type="protein sequence ID" value="MBB5868626.1"/>
    <property type="molecule type" value="Genomic_DNA"/>
</dbReference>
<comment type="caution">
    <text evidence="1">The sequence shown here is derived from an EMBL/GenBank/DDBJ whole genome shotgun (WGS) entry which is preliminary data.</text>
</comment>
<reference evidence="1 2" key="1">
    <citation type="submission" date="2020-08" db="EMBL/GenBank/DDBJ databases">
        <title>Sequencing the genomes of 1000 actinobacteria strains.</title>
        <authorList>
            <person name="Klenk H.-P."/>
        </authorList>
    </citation>
    <scope>NUCLEOTIDE SEQUENCE [LARGE SCALE GENOMIC DNA]</scope>
    <source>
        <strain evidence="1 2">DSM 45362</strain>
    </source>
</reference>
<gene>
    <name evidence="1" type="ORF">F4553_002005</name>
</gene>
<keyword evidence="2" id="KW-1185">Reference proteome</keyword>
<protein>
    <submittedName>
        <fullName evidence="1">Uncharacterized protein</fullName>
    </submittedName>
</protein>
<name>A0A841BMX4_9ACTN</name>
<accession>A0A841BMX4</accession>
<dbReference type="Proteomes" id="UP000587527">
    <property type="component" value="Unassembled WGS sequence"/>
</dbReference>
<evidence type="ECO:0000313" key="2">
    <source>
        <dbReference type="Proteomes" id="UP000587527"/>
    </source>
</evidence>
<dbReference type="RefSeq" id="WP_184834702.1">
    <property type="nucleotide sequence ID" value="NZ_JACHMN010000002.1"/>
</dbReference>